<dbReference type="Proteomes" id="UP000243205">
    <property type="component" value="Unassembled WGS sequence"/>
</dbReference>
<dbReference type="Pfam" id="PF13692">
    <property type="entry name" value="Glyco_trans_1_4"/>
    <property type="match status" value="1"/>
</dbReference>
<evidence type="ECO:0000313" key="2">
    <source>
        <dbReference type="EMBL" id="SDE67055.1"/>
    </source>
</evidence>
<gene>
    <name evidence="2" type="ORF">SAMN05661003_12322</name>
</gene>
<proteinExistence type="predicted"/>
<name>A0A1G7EUF2_9BACT</name>
<dbReference type="SUPFAM" id="SSF53756">
    <property type="entry name" value="UDP-Glycosyltransferase/glycogen phosphorylase"/>
    <property type="match status" value="1"/>
</dbReference>
<dbReference type="EMBL" id="FNAQ01000023">
    <property type="protein sequence ID" value="SDE67055.1"/>
    <property type="molecule type" value="Genomic_DNA"/>
</dbReference>
<protein>
    <submittedName>
        <fullName evidence="2">Glycosyltransferase involved in cell wall bisynthesis</fullName>
    </submittedName>
</protein>
<organism evidence="2 3">
    <name type="scientific">Desulfuromonas thiophila</name>
    <dbReference type="NCBI Taxonomy" id="57664"/>
    <lineage>
        <taxon>Bacteria</taxon>
        <taxon>Pseudomonadati</taxon>
        <taxon>Thermodesulfobacteriota</taxon>
        <taxon>Desulfuromonadia</taxon>
        <taxon>Desulfuromonadales</taxon>
        <taxon>Desulfuromonadaceae</taxon>
        <taxon>Desulfuromonas</taxon>
    </lineage>
</organism>
<accession>A0A1G7EUF2</accession>
<keyword evidence="3" id="KW-1185">Reference proteome</keyword>
<dbReference type="PANTHER" id="PTHR46401">
    <property type="entry name" value="GLYCOSYLTRANSFERASE WBBK-RELATED"/>
    <property type="match status" value="1"/>
</dbReference>
<sequence length="382" mass="42690">MPRILVLSHTPTHPASSGNRARLSTLLCALQKQGHEVCLFLLDVGNGDNKSMEEKWDKFWSYTYSIPQIKYTKRIVDRVSKILKLNYFFPYGIDDWHDKKVDAVLIGLHEEFKFDIVLAEYVFFSRYLGLFSGVKKVLDTHDVFANRHKIFIENGDIPSWFYTTESEEKKGLSRADVVLAIQEHDRAYYASLVPDKQCLVVGHGCEIKNLFKKRSVAREVLFLGSGNNVNVHALTFFLNEVWPSVLCDFPGLTLGVAGSVCSKFSQFPTGCILYGVVDDLMAVYSSADVVINPVQFGTGLKIKNIEALGFGLPLLTTSEGAVGLESGRGSAFLVADTASEFKAELLYLLKNNQVRTHLSDCALEFASSYNKKIVAPLEEIFS</sequence>
<evidence type="ECO:0000313" key="3">
    <source>
        <dbReference type="Proteomes" id="UP000243205"/>
    </source>
</evidence>
<dbReference type="GO" id="GO:0009103">
    <property type="term" value="P:lipopolysaccharide biosynthetic process"/>
    <property type="evidence" value="ECO:0007669"/>
    <property type="project" value="TreeGrafter"/>
</dbReference>
<dbReference type="Gene3D" id="3.40.50.2000">
    <property type="entry name" value="Glycogen Phosphorylase B"/>
    <property type="match status" value="2"/>
</dbReference>
<dbReference type="AlphaFoldDB" id="A0A1G7EUF2"/>
<dbReference type="STRING" id="57664.SAMN05661003_12322"/>
<dbReference type="RefSeq" id="WP_092080572.1">
    <property type="nucleotide sequence ID" value="NZ_FNAQ01000023.1"/>
</dbReference>
<dbReference type="PANTHER" id="PTHR46401:SF2">
    <property type="entry name" value="GLYCOSYLTRANSFERASE WBBK-RELATED"/>
    <property type="match status" value="1"/>
</dbReference>
<reference evidence="3" key="1">
    <citation type="submission" date="2016-10" db="EMBL/GenBank/DDBJ databases">
        <authorList>
            <person name="Varghese N."/>
            <person name="Submissions S."/>
        </authorList>
    </citation>
    <scope>NUCLEOTIDE SEQUENCE [LARGE SCALE GENOMIC DNA]</scope>
    <source>
        <strain evidence="3">DSM 8987</strain>
    </source>
</reference>
<evidence type="ECO:0000256" key="1">
    <source>
        <dbReference type="ARBA" id="ARBA00022679"/>
    </source>
</evidence>
<dbReference type="OrthoDB" id="9807209at2"/>
<keyword evidence="1 2" id="KW-0808">Transferase</keyword>
<dbReference type="GO" id="GO:0016757">
    <property type="term" value="F:glycosyltransferase activity"/>
    <property type="evidence" value="ECO:0007669"/>
    <property type="project" value="TreeGrafter"/>
</dbReference>